<dbReference type="GO" id="GO:0005524">
    <property type="term" value="F:ATP binding"/>
    <property type="evidence" value="ECO:0007669"/>
    <property type="project" value="InterPro"/>
</dbReference>
<dbReference type="InterPro" id="IPR005177">
    <property type="entry name" value="Kinase-pyrophosphorylase"/>
</dbReference>
<reference evidence="6 7" key="1">
    <citation type="submission" date="2017-02" db="EMBL/GenBank/DDBJ databases">
        <title>Genomic diversity within the haloalkaliphilic genus Thioalkalivibrio.</title>
        <authorList>
            <person name="Ahn A.-C."/>
            <person name="Meier-Kolthoff J."/>
            <person name="Overmars L."/>
            <person name="Richter M."/>
            <person name="Woyke T."/>
            <person name="Sorokin D.Y."/>
            <person name="Muyzer G."/>
        </authorList>
    </citation>
    <scope>NUCLEOTIDE SEQUENCE [LARGE SCALE GENOMIC DNA]</scope>
    <source>
        <strain evidence="6 7">HL17</strain>
    </source>
</reference>
<gene>
    <name evidence="6" type="ORF">B1A74_08070</name>
</gene>
<dbReference type="GO" id="GO:0004674">
    <property type="term" value="F:protein serine/threonine kinase activity"/>
    <property type="evidence" value="ECO:0007669"/>
    <property type="project" value="UniProtKB-UniRule"/>
</dbReference>
<evidence type="ECO:0000256" key="1">
    <source>
        <dbReference type="ARBA" id="ARBA00022527"/>
    </source>
</evidence>
<evidence type="ECO:0000256" key="2">
    <source>
        <dbReference type="ARBA" id="ARBA00022679"/>
    </source>
</evidence>
<feature type="binding site" evidence="5">
    <location>
        <begin position="157"/>
        <end position="164"/>
    </location>
    <ligand>
        <name>ADP</name>
        <dbReference type="ChEBI" id="CHEBI:456216"/>
    </ligand>
</feature>
<dbReference type="PANTHER" id="PTHR31756:SF3">
    <property type="entry name" value="PYRUVATE, PHOSPHATE DIKINASE REGULATORY PROTEIN 1, CHLOROPLASTIC"/>
    <property type="match status" value="1"/>
</dbReference>
<dbReference type="PANTHER" id="PTHR31756">
    <property type="entry name" value="PYRUVATE, PHOSPHATE DIKINASE REGULATORY PROTEIN 1, CHLOROPLASTIC"/>
    <property type="match status" value="1"/>
</dbReference>
<dbReference type="EC" id="2.7.11.33" evidence="5"/>
<dbReference type="EC" id="2.7.4.28" evidence="5"/>
<dbReference type="Pfam" id="PF03618">
    <property type="entry name" value="Kinase-PPPase"/>
    <property type="match status" value="1"/>
</dbReference>
<comment type="caution">
    <text evidence="6">The sequence shown here is derived from an EMBL/GenBank/DDBJ whole genome shotgun (WGS) entry which is preliminary data.</text>
</comment>
<comment type="similarity">
    <text evidence="5">Belongs to the pyruvate, phosphate/water dikinase regulatory protein family. PSRP subfamily.</text>
</comment>
<organism evidence="6 7">
    <name type="scientific">Thioalkalivibrio halophilus</name>
    <dbReference type="NCBI Taxonomy" id="252474"/>
    <lineage>
        <taxon>Bacteria</taxon>
        <taxon>Pseudomonadati</taxon>
        <taxon>Pseudomonadota</taxon>
        <taxon>Gammaproteobacteria</taxon>
        <taxon>Chromatiales</taxon>
        <taxon>Ectothiorhodospiraceae</taxon>
        <taxon>Thioalkalivibrio</taxon>
    </lineage>
</organism>
<evidence type="ECO:0000313" key="6">
    <source>
        <dbReference type="EMBL" id="OOC10007.1"/>
    </source>
</evidence>
<evidence type="ECO:0000256" key="4">
    <source>
        <dbReference type="ARBA" id="ARBA00022777"/>
    </source>
</evidence>
<keyword evidence="3 5" id="KW-0547">Nucleotide-binding</keyword>
<comment type="catalytic activity">
    <reaction evidence="5">
        <text>[pyruvate, water dikinase] + ADP = [pyruvate, water dikinase]-phosphate + AMP + H(+)</text>
        <dbReference type="Rhea" id="RHEA:46020"/>
        <dbReference type="Rhea" id="RHEA-COMP:11425"/>
        <dbReference type="Rhea" id="RHEA-COMP:11426"/>
        <dbReference type="ChEBI" id="CHEBI:15378"/>
        <dbReference type="ChEBI" id="CHEBI:43176"/>
        <dbReference type="ChEBI" id="CHEBI:68546"/>
        <dbReference type="ChEBI" id="CHEBI:456215"/>
        <dbReference type="ChEBI" id="CHEBI:456216"/>
        <dbReference type="EC" id="2.7.11.33"/>
    </reaction>
</comment>
<keyword evidence="2 5" id="KW-0808">Transferase</keyword>
<name>A0A1V2ZY13_9GAMM</name>
<comment type="catalytic activity">
    <reaction evidence="5">
        <text>[pyruvate, water dikinase]-phosphate + phosphate + H(+) = [pyruvate, water dikinase] + diphosphate</text>
        <dbReference type="Rhea" id="RHEA:48580"/>
        <dbReference type="Rhea" id="RHEA-COMP:11425"/>
        <dbReference type="Rhea" id="RHEA-COMP:11426"/>
        <dbReference type="ChEBI" id="CHEBI:15378"/>
        <dbReference type="ChEBI" id="CHEBI:33019"/>
        <dbReference type="ChEBI" id="CHEBI:43176"/>
        <dbReference type="ChEBI" id="CHEBI:43474"/>
        <dbReference type="ChEBI" id="CHEBI:68546"/>
        <dbReference type="EC" id="2.7.4.28"/>
    </reaction>
</comment>
<accession>A0A1V2ZY13</accession>
<dbReference type="Proteomes" id="UP000189177">
    <property type="component" value="Unassembled WGS sequence"/>
</dbReference>
<dbReference type="NCBIfam" id="NF003742">
    <property type="entry name" value="PRK05339.1"/>
    <property type="match status" value="1"/>
</dbReference>
<comment type="function">
    <text evidence="5">Bifunctional serine/threonine kinase and phosphorylase involved in the regulation of the phosphoenolpyruvate synthase (PEPS) by catalyzing its phosphorylation/dephosphorylation.</text>
</comment>
<dbReference type="AlphaFoldDB" id="A0A1V2ZY13"/>
<keyword evidence="7" id="KW-1185">Reference proteome</keyword>
<evidence type="ECO:0000313" key="7">
    <source>
        <dbReference type="Proteomes" id="UP000189177"/>
    </source>
</evidence>
<keyword evidence="6" id="KW-0670">Pyruvate</keyword>
<dbReference type="GO" id="GO:0043531">
    <property type="term" value="F:ADP binding"/>
    <property type="evidence" value="ECO:0007669"/>
    <property type="project" value="UniProtKB-UniRule"/>
</dbReference>
<dbReference type="STRING" id="252474.B1A74_08070"/>
<evidence type="ECO:0000256" key="5">
    <source>
        <dbReference type="HAMAP-Rule" id="MF_01062"/>
    </source>
</evidence>
<dbReference type="InterPro" id="IPR026530">
    <property type="entry name" value="PSRP"/>
</dbReference>
<dbReference type="HAMAP" id="MF_01062">
    <property type="entry name" value="PSRP"/>
    <property type="match status" value="1"/>
</dbReference>
<dbReference type="GO" id="GO:0016776">
    <property type="term" value="F:phosphotransferase activity, phosphate group as acceptor"/>
    <property type="evidence" value="ECO:0007669"/>
    <property type="project" value="UniProtKB-UniRule"/>
</dbReference>
<evidence type="ECO:0000256" key="3">
    <source>
        <dbReference type="ARBA" id="ARBA00022741"/>
    </source>
</evidence>
<dbReference type="OrthoDB" id="9782201at2"/>
<protein>
    <recommendedName>
        <fullName evidence="5">Putative phosphoenolpyruvate synthase regulatory protein</fullName>
        <shortName evidence="5">PEP synthase regulatory protein</shortName>
        <shortName evidence="5">PSRP</shortName>
        <ecNumber evidence="5">2.7.11.33</ecNumber>
        <ecNumber evidence="5">2.7.4.28</ecNumber>
    </recommendedName>
    <alternativeName>
        <fullName evidence="5">Pyruvate, water dikinase regulatory protein</fullName>
    </alternativeName>
</protein>
<dbReference type="EMBL" id="MUZR01000027">
    <property type="protein sequence ID" value="OOC10007.1"/>
    <property type="molecule type" value="Genomic_DNA"/>
</dbReference>
<keyword evidence="4 5" id="KW-0418">Kinase</keyword>
<keyword evidence="1 5" id="KW-0723">Serine/threonine-protein kinase</keyword>
<proteinExistence type="inferred from homology"/>
<sequence length="277" mass="30133">MAGGEPEEPRCPQVYLVSDGTGITAETLARSLFTQFPALAPDWHRLPFVQSPGRLSSAFARIGEGPQPALVVATLADGQLRAQLEHCPVPVIDVLGEHLGRLEAILGAQAEAVAGRAHGRGDAERYDRRIDALNYTLAHDDGLASTDLAVADVVLLGASRSGKTPTSLYLAMNYGLFSANYPLVPEDLDHGGTPHMPQPLRGLEGRMVGLTIHPQRLAQIREARRPGSRYASLEQCRAETRAIATFLEVWELPQLDVTERSVEEIATRVRDLLELPR</sequence>
<dbReference type="RefSeq" id="WP_018947591.1">
    <property type="nucleotide sequence ID" value="NZ_MUZR01000027.1"/>
</dbReference>